<dbReference type="PANTHER" id="PTHR45717">
    <property type="entry name" value="OS12G0527900 PROTEIN"/>
    <property type="match status" value="1"/>
</dbReference>
<dbReference type="AlphaFoldDB" id="A0AAD7L0Y7"/>
<name>A0AAD7L0Y7_QUISA</name>
<dbReference type="GO" id="GO:0003729">
    <property type="term" value="F:mRNA binding"/>
    <property type="evidence" value="ECO:0007669"/>
    <property type="project" value="UniProtKB-ARBA"/>
</dbReference>
<dbReference type="EMBL" id="JARAOO010000012">
    <property type="protein sequence ID" value="KAJ7949397.1"/>
    <property type="molecule type" value="Genomic_DNA"/>
</dbReference>
<dbReference type="PANTHER" id="PTHR45717:SF38">
    <property type="entry name" value="PENTACOTRIPEPTIDE-REPEAT REGION OF PRORP DOMAIN-CONTAINING PROTEIN"/>
    <property type="match status" value="1"/>
</dbReference>
<comment type="caution">
    <text evidence="3">The sequence shown here is derived from an EMBL/GenBank/DDBJ whole genome shotgun (WGS) entry which is preliminary data.</text>
</comment>
<evidence type="ECO:0000256" key="1">
    <source>
        <dbReference type="ARBA" id="ARBA00007626"/>
    </source>
</evidence>
<keyword evidence="2" id="KW-0677">Repeat</keyword>
<evidence type="ECO:0000256" key="2">
    <source>
        <dbReference type="ARBA" id="ARBA00022737"/>
    </source>
</evidence>
<dbReference type="Proteomes" id="UP001163823">
    <property type="component" value="Chromosome 12"/>
</dbReference>
<protein>
    <submittedName>
        <fullName evidence="3">Pentatricopeptide repeat-containing protein, mitochondrial</fullName>
    </submittedName>
</protein>
<dbReference type="InterPro" id="IPR011990">
    <property type="entry name" value="TPR-like_helical_dom_sf"/>
</dbReference>
<evidence type="ECO:0000313" key="3">
    <source>
        <dbReference type="EMBL" id="KAJ7949397.1"/>
    </source>
</evidence>
<dbReference type="GO" id="GO:0005739">
    <property type="term" value="C:mitochondrion"/>
    <property type="evidence" value="ECO:0007669"/>
    <property type="project" value="TreeGrafter"/>
</dbReference>
<dbReference type="Gene3D" id="1.25.40.10">
    <property type="entry name" value="Tetratricopeptide repeat domain"/>
    <property type="match status" value="2"/>
</dbReference>
<sequence length="520" mass="58590">MCLLRRVAHLFRKQGYCHGLLRVSCAKPGMGSDFREDKASLYYPAQIRSRGFLSKTGFYDSPPICRKHFVGSRGLGSLMSEKGVDDNDNAGDSFLNLETHASADVIEESNVVEENGEEMVSEAGFLHDGSDAEKDVSSHEHLKTRDSLELFNTMVDASKSSLPRILDKWAGERNDLSRIETSKIIVGLRKRRMYGKALQFSKWLETTKHFDLTERDCASRLDLIAKTQGVLEAEKYLENIPESFKGEIAYRTLLANFVHIVNMEKAEVIFRKMREIGLPISIYACNQMILLYKRCDKSKIADILSLMEKENVQASLLTYKLLIDTKGESNDILGMEKLVDTMKADGMQPDINVLSILARHYVSGGLMDKVFTILKEIEEGKQKESVGARSALLSLYAYLDNADEVGRIWKYCKLEPTIKECLSAITAWGKLGKIKEAEEVFELMLQKWKKLSPKHYSLLMSVYIQNNLTSKGTELIKGMAKSGGWIGPLAWDGLVRLYVRAGDVEKADSILHKAAQQNRS</sequence>
<reference evidence="3" key="1">
    <citation type="journal article" date="2023" name="Science">
        <title>Elucidation of the pathway for biosynthesis of saponin adjuvants from the soapbark tree.</title>
        <authorList>
            <person name="Reed J."/>
            <person name="Orme A."/>
            <person name="El-Demerdash A."/>
            <person name="Owen C."/>
            <person name="Martin L.B.B."/>
            <person name="Misra R.C."/>
            <person name="Kikuchi S."/>
            <person name="Rejzek M."/>
            <person name="Martin A.C."/>
            <person name="Harkess A."/>
            <person name="Leebens-Mack J."/>
            <person name="Louveau T."/>
            <person name="Stephenson M.J."/>
            <person name="Osbourn A."/>
        </authorList>
    </citation>
    <scope>NUCLEOTIDE SEQUENCE</scope>
    <source>
        <strain evidence="3">S10</strain>
    </source>
</reference>
<proteinExistence type="inferred from homology"/>
<accession>A0AAD7L0Y7</accession>
<evidence type="ECO:0000313" key="4">
    <source>
        <dbReference type="Proteomes" id="UP001163823"/>
    </source>
</evidence>
<organism evidence="3 4">
    <name type="scientific">Quillaja saponaria</name>
    <name type="common">Soap bark tree</name>
    <dbReference type="NCBI Taxonomy" id="32244"/>
    <lineage>
        <taxon>Eukaryota</taxon>
        <taxon>Viridiplantae</taxon>
        <taxon>Streptophyta</taxon>
        <taxon>Embryophyta</taxon>
        <taxon>Tracheophyta</taxon>
        <taxon>Spermatophyta</taxon>
        <taxon>Magnoliopsida</taxon>
        <taxon>eudicotyledons</taxon>
        <taxon>Gunneridae</taxon>
        <taxon>Pentapetalae</taxon>
        <taxon>rosids</taxon>
        <taxon>fabids</taxon>
        <taxon>Fabales</taxon>
        <taxon>Quillajaceae</taxon>
        <taxon>Quillaja</taxon>
    </lineage>
</organism>
<dbReference type="Pfam" id="PF13812">
    <property type="entry name" value="PPR_3"/>
    <property type="match status" value="1"/>
</dbReference>
<dbReference type="Pfam" id="PF01535">
    <property type="entry name" value="PPR"/>
    <property type="match status" value="3"/>
</dbReference>
<comment type="similarity">
    <text evidence="1">Belongs to the PPR family. P subfamily.</text>
</comment>
<gene>
    <name evidence="3" type="ORF">O6P43_029734</name>
</gene>
<keyword evidence="4" id="KW-1185">Reference proteome</keyword>
<dbReference type="InterPro" id="IPR002885">
    <property type="entry name" value="PPR_rpt"/>
</dbReference>
<dbReference type="KEGG" id="qsa:O6P43_029734"/>